<proteinExistence type="predicted"/>
<dbReference type="Proteomes" id="UP001057452">
    <property type="component" value="Chromosome 3"/>
</dbReference>
<feature type="non-terminal residue" evidence="1">
    <location>
        <position position="392"/>
    </location>
</feature>
<evidence type="ECO:0000313" key="1">
    <source>
        <dbReference type="EMBL" id="KAI4831096.1"/>
    </source>
</evidence>
<dbReference type="EMBL" id="CM043787">
    <property type="protein sequence ID" value="KAI4831096.1"/>
    <property type="molecule type" value="Genomic_DNA"/>
</dbReference>
<reference evidence="1" key="1">
    <citation type="submission" date="2022-05" db="EMBL/GenBank/DDBJ databases">
        <title>Chromosome-level genome of Chaenocephalus aceratus.</title>
        <authorList>
            <person name="Park H."/>
        </authorList>
    </citation>
    <scope>NUCLEOTIDE SEQUENCE</scope>
    <source>
        <strain evidence="1">KU_202001</strain>
    </source>
</reference>
<protein>
    <submittedName>
        <fullName evidence="1">Uncharacterized protein</fullName>
    </submittedName>
</protein>
<evidence type="ECO:0000313" key="2">
    <source>
        <dbReference type="Proteomes" id="UP001057452"/>
    </source>
</evidence>
<sequence length="392" mass="44005">KQPPVVIITSSLRSGGIVSQLHGNITLLALRIGATLLRLESVVFECGCDIRWVQLWQQRGDAALHTQQLYCKNGASKIRLHNMYIHNCDLPEISVSHSSLLVMEGDNVTVSCNGSGAPLPEVDWTVSDLHSINTHLSNVYWPNIHSINLTLFNISREDNNFQLTCIAENVVGMSNSSIQLNVQFPPLIVRLAEPEKRHDTCIEFTVRGYPHPRLRWFYKKKEIVENDYIRTELDFYQDYLEGCLIFKNPTHLNNGNYTLEASNRLGTVTKSVNGRFLFAPDIEVPPSDGDAGRPDEDTFGVSIAVGLAGFACVLLLVLFVLINKYGRRSKFGMKELLVIYPRGVVWNKKKKEQREGRKERTAVAQVPVVHDEVFARLQLLSGGRQSSGHVLG</sequence>
<name>A0ACB9XWX4_CHAAC</name>
<gene>
    <name evidence="1" type="ORF">KUCAC02_002693</name>
</gene>
<feature type="non-terminal residue" evidence="1">
    <location>
        <position position="1"/>
    </location>
</feature>
<comment type="caution">
    <text evidence="1">The sequence shown here is derived from an EMBL/GenBank/DDBJ whole genome shotgun (WGS) entry which is preliminary data.</text>
</comment>
<keyword evidence="2" id="KW-1185">Reference proteome</keyword>
<accession>A0ACB9XWX4</accession>
<organism evidence="1 2">
    <name type="scientific">Chaenocephalus aceratus</name>
    <name type="common">Blackfin icefish</name>
    <name type="synonym">Chaenichthys aceratus</name>
    <dbReference type="NCBI Taxonomy" id="36190"/>
    <lineage>
        <taxon>Eukaryota</taxon>
        <taxon>Metazoa</taxon>
        <taxon>Chordata</taxon>
        <taxon>Craniata</taxon>
        <taxon>Vertebrata</taxon>
        <taxon>Euteleostomi</taxon>
        <taxon>Actinopterygii</taxon>
        <taxon>Neopterygii</taxon>
        <taxon>Teleostei</taxon>
        <taxon>Neoteleostei</taxon>
        <taxon>Acanthomorphata</taxon>
        <taxon>Eupercaria</taxon>
        <taxon>Perciformes</taxon>
        <taxon>Notothenioidei</taxon>
        <taxon>Channichthyidae</taxon>
        <taxon>Chaenocephalus</taxon>
    </lineage>
</organism>